<name>A0ABM7BTB4_9FLAO</name>
<proteinExistence type="predicted"/>
<evidence type="ECO:0000313" key="2">
    <source>
        <dbReference type="Proteomes" id="UP000279541"/>
    </source>
</evidence>
<keyword evidence="2" id="KW-1185">Reference proteome</keyword>
<sequence>MQIIMDEDLNFFEEAPQDTEGLSAEELIFLDKLNLPEDIFFFQAFEGKVLLIKKMGVNLLFLNDVSQQSYIISPDLEEKAISDQLWHSNLDLDIAQVIIVDSPLEAVYYDRLFNQDNSVYVYLSSTKNEALSQFNAFIDKNFNRELLSFKIALKNSVKSFYQELRIIEAITGEKFTFDSKETVLCYTSNNKDKIDEVKSFFLKIKENINTTLIRTNFAINDIVIFIQEENIIKLKFPEFDLFKKESRKIILSMIEKLSFFHNVQIHRPNRTNLKELYNWKIINDIYFPREEKKKKNK</sequence>
<evidence type="ECO:0008006" key="3">
    <source>
        <dbReference type="Google" id="ProtNLM"/>
    </source>
</evidence>
<accession>A0ABM7BTB4</accession>
<reference evidence="1 2" key="1">
    <citation type="submission" date="2018-11" db="EMBL/GenBank/DDBJ databases">
        <title>Proposal to divide the Flavobacteriaceae and reorganize its genera based on Amino Acid Identity values calculated from whole genome sequences.</title>
        <authorList>
            <person name="Nicholson A.C."/>
            <person name="Gulvik C.A."/>
            <person name="Whitney A.M."/>
            <person name="Humrighouse B.W."/>
            <person name="Bell M."/>
            <person name="Holmes B."/>
            <person name="Steigerwalt A.G."/>
            <person name="Villarma A."/>
            <person name="Sheth M."/>
            <person name="Batra D."/>
            <person name="Pryor J."/>
            <person name="Bernardet J.-F."/>
            <person name="Hugo C."/>
            <person name="Kampfer P."/>
            <person name="Newman J."/>
            <person name="McQuiston J.R."/>
        </authorList>
    </citation>
    <scope>NUCLEOTIDE SEQUENCE [LARGE SCALE GENOMIC DNA]</scope>
    <source>
        <strain evidence="1 2">DSM 16927</strain>
        <plasmid evidence="1 2">unnamed</plasmid>
    </source>
</reference>
<organism evidence="1 2">
    <name type="scientific">Chryseobacterium joostei</name>
    <dbReference type="NCBI Taxonomy" id="112234"/>
    <lineage>
        <taxon>Bacteria</taxon>
        <taxon>Pseudomonadati</taxon>
        <taxon>Bacteroidota</taxon>
        <taxon>Flavobacteriia</taxon>
        <taxon>Flavobacteriales</taxon>
        <taxon>Weeksellaceae</taxon>
        <taxon>Chryseobacterium group</taxon>
        <taxon>Chryseobacterium</taxon>
    </lineage>
</organism>
<gene>
    <name evidence="1" type="ORF">EG359_22520</name>
</gene>
<dbReference type="EMBL" id="CP033927">
    <property type="protein sequence ID" value="AZB02436.1"/>
    <property type="molecule type" value="Genomic_DNA"/>
</dbReference>
<dbReference type="Proteomes" id="UP000279541">
    <property type="component" value="Plasmid unnamed"/>
</dbReference>
<evidence type="ECO:0000313" key="1">
    <source>
        <dbReference type="EMBL" id="AZB02436.1"/>
    </source>
</evidence>
<protein>
    <recommendedName>
        <fullName evidence="3">DUF3822 family protein</fullName>
    </recommendedName>
</protein>
<keyword evidence="1" id="KW-0614">Plasmid</keyword>
<geneLocation type="plasmid" evidence="1 2">
    <name>unnamed</name>
</geneLocation>